<dbReference type="Gene3D" id="3.30.450.20">
    <property type="entry name" value="PAS domain"/>
    <property type="match status" value="2"/>
</dbReference>
<dbReference type="InterPro" id="IPR000700">
    <property type="entry name" value="PAS-assoc_C"/>
</dbReference>
<protein>
    <recommendedName>
        <fullName evidence="2">histidine kinase</fullName>
        <ecNumber evidence="2">2.7.13.3</ecNumber>
    </recommendedName>
</protein>
<dbReference type="Pfam" id="PF00512">
    <property type="entry name" value="HisKA"/>
    <property type="match status" value="1"/>
</dbReference>
<dbReference type="EC" id="2.7.13.3" evidence="2"/>
<evidence type="ECO:0000256" key="1">
    <source>
        <dbReference type="ARBA" id="ARBA00000085"/>
    </source>
</evidence>
<dbReference type="InterPro" id="IPR003661">
    <property type="entry name" value="HisK_dim/P_dom"/>
</dbReference>
<dbReference type="SMART" id="SM00091">
    <property type="entry name" value="PAS"/>
    <property type="match status" value="2"/>
</dbReference>
<keyword evidence="6 7" id="KW-0472">Membrane</keyword>
<evidence type="ECO:0000256" key="5">
    <source>
        <dbReference type="ARBA" id="ARBA00022777"/>
    </source>
</evidence>
<keyword evidence="7" id="KW-1133">Transmembrane helix</keyword>
<comment type="catalytic activity">
    <reaction evidence="1">
        <text>ATP + protein L-histidine = ADP + protein N-phospho-L-histidine.</text>
        <dbReference type="EC" id="2.7.13.3"/>
    </reaction>
</comment>
<dbReference type="Pfam" id="PF02518">
    <property type="entry name" value="HATPase_c"/>
    <property type="match status" value="1"/>
</dbReference>
<evidence type="ECO:0000256" key="3">
    <source>
        <dbReference type="ARBA" id="ARBA00022553"/>
    </source>
</evidence>
<dbReference type="Pfam" id="PF08447">
    <property type="entry name" value="PAS_3"/>
    <property type="match status" value="2"/>
</dbReference>
<dbReference type="InterPro" id="IPR035965">
    <property type="entry name" value="PAS-like_dom_sf"/>
</dbReference>
<dbReference type="SUPFAM" id="SSF55781">
    <property type="entry name" value="GAF domain-like"/>
    <property type="match status" value="1"/>
</dbReference>
<evidence type="ECO:0000259" key="10">
    <source>
        <dbReference type="PROSITE" id="PS50113"/>
    </source>
</evidence>
<dbReference type="CDD" id="cd00130">
    <property type="entry name" value="PAS"/>
    <property type="match status" value="2"/>
</dbReference>
<dbReference type="PRINTS" id="PR00344">
    <property type="entry name" value="BCTRLSENSOR"/>
</dbReference>
<dbReference type="SUPFAM" id="SSF47384">
    <property type="entry name" value="Homodimeric domain of signal transducing histidine kinase"/>
    <property type="match status" value="1"/>
</dbReference>
<feature type="domain" description="PAS" evidence="9">
    <location>
        <begin position="192"/>
        <end position="234"/>
    </location>
</feature>
<dbReference type="InterPro" id="IPR013655">
    <property type="entry name" value="PAS_fold_3"/>
</dbReference>
<dbReference type="InterPro" id="IPR036890">
    <property type="entry name" value="HATPase_C_sf"/>
</dbReference>
<dbReference type="Gene3D" id="3.30.565.10">
    <property type="entry name" value="Histidine kinase-like ATPase, C-terminal domain"/>
    <property type="match status" value="1"/>
</dbReference>
<dbReference type="InterPro" id="IPR001610">
    <property type="entry name" value="PAC"/>
</dbReference>
<accession>A0ABV7AQV1</accession>
<dbReference type="InterPro" id="IPR036097">
    <property type="entry name" value="HisK_dim/P_sf"/>
</dbReference>
<dbReference type="SMART" id="SM00387">
    <property type="entry name" value="HATPase_c"/>
    <property type="match status" value="1"/>
</dbReference>
<dbReference type="NCBIfam" id="TIGR00229">
    <property type="entry name" value="sensory_box"/>
    <property type="match status" value="2"/>
</dbReference>
<evidence type="ECO:0000256" key="4">
    <source>
        <dbReference type="ARBA" id="ARBA00022679"/>
    </source>
</evidence>
<dbReference type="InterPro" id="IPR003018">
    <property type="entry name" value="GAF"/>
</dbReference>
<gene>
    <name evidence="11" type="ORF">ACFOJE_03005</name>
</gene>
<organism evidence="11 12">
    <name type="scientific">Azotobacter bryophylli</name>
    <dbReference type="NCBI Taxonomy" id="1986537"/>
    <lineage>
        <taxon>Bacteria</taxon>
        <taxon>Pseudomonadati</taxon>
        <taxon>Pseudomonadota</taxon>
        <taxon>Gammaproteobacteria</taxon>
        <taxon>Pseudomonadales</taxon>
        <taxon>Pseudomonadaceae</taxon>
        <taxon>Azotobacter</taxon>
    </lineage>
</organism>
<evidence type="ECO:0000259" key="9">
    <source>
        <dbReference type="PROSITE" id="PS50112"/>
    </source>
</evidence>
<dbReference type="Proteomes" id="UP001595457">
    <property type="component" value="Unassembled WGS sequence"/>
</dbReference>
<feature type="transmembrane region" description="Helical" evidence="7">
    <location>
        <begin position="61"/>
        <end position="81"/>
    </location>
</feature>
<dbReference type="CDD" id="cd00082">
    <property type="entry name" value="HisKA"/>
    <property type="match status" value="1"/>
</dbReference>
<keyword evidence="5" id="KW-0418">Kinase</keyword>
<evidence type="ECO:0000256" key="2">
    <source>
        <dbReference type="ARBA" id="ARBA00012438"/>
    </source>
</evidence>
<dbReference type="Gene3D" id="2.10.70.100">
    <property type="match status" value="1"/>
</dbReference>
<dbReference type="PROSITE" id="PS50112">
    <property type="entry name" value="PAS"/>
    <property type="match status" value="1"/>
</dbReference>
<keyword evidence="3" id="KW-0597">Phosphoprotein</keyword>
<dbReference type="PROSITE" id="PS50113">
    <property type="entry name" value="PAC"/>
    <property type="match status" value="1"/>
</dbReference>
<dbReference type="Gene3D" id="1.10.287.130">
    <property type="match status" value="1"/>
</dbReference>
<dbReference type="PROSITE" id="PS50109">
    <property type="entry name" value="HIS_KIN"/>
    <property type="match status" value="1"/>
</dbReference>
<dbReference type="InterPro" id="IPR029016">
    <property type="entry name" value="GAF-like_dom_sf"/>
</dbReference>
<keyword evidence="12" id="KW-1185">Reference proteome</keyword>
<evidence type="ECO:0000313" key="11">
    <source>
        <dbReference type="EMBL" id="MFC2971186.1"/>
    </source>
</evidence>
<keyword evidence="4" id="KW-0808">Transferase</keyword>
<reference evidence="12" key="1">
    <citation type="journal article" date="2019" name="Int. J. Syst. Evol. Microbiol.">
        <title>The Global Catalogue of Microorganisms (GCM) 10K type strain sequencing project: providing services to taxonomists for standard genome sequencing and annotation.</title>
        <authorList>
            <consortium name="The Broad Institute Genomics Platform"/>
            <consortium name="The Broad Institute Genome Sequencing Center for Infectious Disease"/>
            <person name="Wu L."/>
            <person name="Ma J."/>
        </authorList>
    </citation>
    <scope>NUCLEOTIDE SEQUENCE [LARGE SCALE GENOMIC DNA]</scope>
    <source>
        <strain evidence="12">KCTC 62195</strain>
    </source>
</reference>
<dbReference type="PANTHER" id="PTHR42878:SF15">
    <property type="entry name" value="BACTERIOPHYTOCHROME"/>
    <property type="match status" value="1"/>
</dbReference>
<dbReference type="SUPFAM" id="SSF55874">
    <property type="entry name" value="ATPase domain of HSP90 chaperone/DNA topoisomerase II/histidine kinase"/>
    <property type="match status" value="1"/>
</dbReference>
<dbReference type="RefSeq" id="WP_377812767.1">
    <property type="nucleotide sequence ID" value="NZ_JBHRSJ010000004.1"/>
</dbReference>
<feature type="domain" description="Histidine kinase" evidence="8">
    <location>
        <begin position="631"/>
        <end position="842"/>
    </location>
</feature>
<dbReference type="PANTHER" id="PTHR42878">
    <property type="entry name" value="TWO-COMPONENT HISTIDINE KINASE"/>
    <property type="match status" value="1"/>
</dbReference>
<evidence type="ECO:0000259" key="8">
    <source>
        <dbReference type="PROSITE" id="PS50109"/>
    </source>
</evidence>
<dbReference type="InterPro" id="IPR004358">
    <property type="entry name" value="Sig_transdc_His_kin-like_C"/>
</dbReference>
<dbReference type="InterPro" id="IPR005467">
    <property type="entry name" value="His_kinase_dom"/>
</dbReference>
<comment type="caution">
    <text evidence="11">The sequence shown here is derived from an EMBL/GenBank/DDBJ whole genome shotgun (WGS) entry which is preliminary data.</text>
</comment>
<dbReference type="InterPro" id="IPR000014">
    <property type="entry name" value="PAS"/>
</dbReference>
<dbReference type="SMART" id="SM00065">
    <property type="entry name" value="GAF"/>
    <property type="match status" value="1"/>
</dbReference>
<feature type="transmembrane region" description="Helical" evidence="7">
    <location>
        <begin position="87"/>
        <end position="109"/>
    </location>
</feature>
<dbReference type="SMART" id="SM00086">
    <property type="entry name" value="PAC"/>
    <property type="match status" value="2"/>
</dbReference>
<dbReference type="Gene3D" id="3.30.450.40">
    <property type="match status" value="1"/>
</dbReference>
<evidence type="ECO:0000256" key="6">
    <source>
        <dbReference type="ARBA" id="ARBA00023136"/>
    </source>
</evidence>
<keyword evidence="7" id="KW-0812">Transmembrane</keyword>
<proteinExistence type="predicted"/>
<dbReference type="InterPro" id="IPR003594">
    <property type="entry name" value="HATPase_dom"/>
</dbReference>
<sequence length="842" mass="92682">MAKLFKDVPHALATAGRRLRRAVDAPRRPGAPLMIGTPRPSVVATAGARAPLPGLVSPGRALLLAIAVLASMVLLAGWAGAGGFGEPLSLLVGCLLLMVVLLTTTLLVLDRIGCWLSQRFDILCQAAAAWDSSDALELAQLLGEDSVGRLPWGLRRAALALDRLTLALHLARQAFVAIAEHGDTWESWVGRDGRLRWVSRSVLAITGYSPAECLAMADYPYPLIHPEDHERFERMRAGESGAGDELRVRTRSGETRQVRLSWRWVRGESGEELGLRLSVVDLGRRPAQPRPLPRASESLPEPTAGPLGHWEWSLDEDSLSWSDEIYPIFGLDPREFRVSYPAMLERIFPEDRPRVVAALVSALNGDAPYRVEHRILCSDGTVRHVLKEGRTERDADGAPRRLYGIVQDITDSGQARQALSRINRLYAVLCEVNKAMVGERDPQALFGRVCRIIVDHGDLQLAWIGTADAEGAWLAPAAVAGMAAGCVRDRRFSLADAGAGSEPGVEALLSGATRVHQDLAAEEAGQPWRQRAAEWGLRSLVALPLRQDGEVVACLVVHSWQAGYFSADMIQLLEALADDVSFALQALAQERRRRQAENELQRLHTEFEVRVAERTRALQAANGELEAFSYSVSHDLRAPLRRIDGFSRLLQEQHGGQLSAVGHDYLGRIRRSSQRMGQLIDDLLKLSQIGRQALQPAEVCLSTLAAAVLEELRQAEPGRALEVHIESGLQVRADARLMRIVLENLLGNAWKFSAGRPGARVRFGRDERDGERVLYVLDNGAGFDERYVDRLFKPFQRLHSASEFEGTGIGLATVQRIILRHGGRIWAEGRVGEGATFFFMLP</sequence>
<dbReference type="Pfam" id="PF13185">
    <property type="entry name" value="GAF_2"/>
    <property type="match status" value="1"/>
</dbReference>
<feature type="domain" description="PAC" evidence="10">
    <location>
        <begin position="369"/>
        <end position="421"/>
    </location>
</feature>
<dbReference type="InterPro" id="IPR050351">
    <property type="entry name" value="BphY/WalK/GraS-like"/>
</dbReference>
<evidence type="ECO:0000313" key="12">
    <source>
        <dbReference type="Proteomes" id="UP001595457"/>
    </source>
</evidence>
<dbReference type="SMART" id="SM00388">
    <property type="entry name" value="HisKA"/>
    <property type="match status" value="1"/>
</dbReference>
<dbReference type="SUPFAM" id="SSF55785">
    <property type="entry name" value="PYP-like sensor domain (PAS domain)"/>
    <property type="match status" value="2"/>
</dbReference>
<name>A0ABV7AQV1_9GAMM</name>
<evidence type="ECO:0000256" key="7">
    <source>
        <dbReference type="SAM" id="Phobius"/>
    </source>
</evidence>
<dbReference type="EMBL" id="JBHRSJ010000004">
    <property type="protein sequence ID" value="MFC2971186.1"/>
    <property type="molecule type" value="Genomic_DNA"/>
</dbReference>